<keyword evidence="3" id="KW-1185">Reference proteome</keyword>
<proteinExistence type="predicted"/>
<reference evidence="3" key="1">
    <citation type="submission" date="2012-04" db="EMBL/GenBank/DDBJ databases">
        <title>The Genome Sequence of Loa loa.</title>
        <authorList>
            <consortium name="The Broad Institute Genome Sequencing Platform"/>
            <consortium name="Broad Institute Genome Sequencing Center for Infectious Disease"/>
            <person name="Nutman T.B."/>
            <person name="Fink D.L."/>
            <person name="Russ C."/>
            <person name="Young S."/>
            <person name="Zeng Q."/>
            <person name="Gargeya S."/>
            <person name="Alvarado L."/>
            <person name="Berlin A."/>
            <person name="Chapman S.B."/>
            <person name="Chen Z."/>
            <person name="Freedman E."/>
            <person name="Gellesch M."/>
            <person name="Goldberg J."/>
            <person name="Griggs A."/>
            <person name="Gujja S."/>
            <person name="Heilman E.R."/>
            <person name="Heiman D."/>
            <person name="Howarth C."/>
            <person name="Mehta T."/>
            <person name="Neiman D."/>
            <person name="Pearson M."/>
            <person name="Roberts A."/>
            <person name="Saif S."/>
            <person name="Shea T."/>
            <person name="Shenoy N."/>
            <person name="Sisk P."/>
            <person name="Stolte C."/>
            <person name="Sykes S."/>
            <person name="White J."/>
            <person name="Yandava C."/>
            <person name="Haas B."/>
            <person name="Henn M.R."/>
            <person name="Nusbaum C."/>
            <person name="Birren B."/>
        </authorList>
    </citation>
    <scope>NUCLEOTIDE SEQUENCE [LARGE SCALE GENOMIC DNA]</scope>
</reference>
<evidence type="ECO:0000256" key="2">
    <source>
        <dbReference type="SAM" id="Phobius"/>
    </source>
</evidence>
<feature type="region of interest" description="Disordered" evidence="1">
    <location>
        <begin position="85"/>
        <end position="125"/>
    </location>
</feature>
<name>A0A1I7W2W5_LOALO</name>
<evidence type="ECO:0000313" key="4">
    <source>
        <dbReference type="WBParaSite" id="EN70_9042"/>
    </source>
</evidence>
<sequence>MNIIKVSLITTSSSSSSSITIIVIIIIMYPFRLSKSTSLFENNNDSNSVLPIWFQNFSFGHPIFPLLSQTSSSFSERTLSEYVPSLPPIQLQPQPPPPQPQPPPPPLPLQPVPPPPPSLSSLSSSPSTLSLPSLLSTDPFMSSIPFPITLIRGDKLQTVNLQLQLTSNETGTT</sequence>
<keyword evidence="2" id="KW-0812">Transmembrane</keyword>
<evidence type="ECO:0000256" key="1">
    <source>
        <dbReference type="SAM" id="MobiDB-lite"/>
    </source>
</evidence>
<dbReference type="AlphaFoldDB" id="A0A1I7W2W5"/>
<organism evidence="3 4">
    <name type="scientific">Loa loa</name>
    <name type="common">Eye worm</name>
    <name type="synonym">Filaria loa</name>
    <dbReference type="NCBI Taxonomy" id="7209"/>
    <lineage>
        <taxon>Eukaryota</taxon>
        <taxon>Metazoa</taxon>
        <taxon>Ecdysozoa</taxon>
        <taxon>Nematoda</taxon>
        <taxon>Chromadorea</taxon>
        <taxon>Rhabditida</taxon>
        <taxon>Spirurina</taxon>
        <taxon>Spiruromorpha</taxon>
        <taxon>Filarioidea</taxon>
        <taxon>Onchocercidae</taxon>
        <taxon>Loa</taxon>
    </lineage>
</organism>
<reference evidence="4" key="2">
    <citation type="submission" date="2016-11" db="UniProtKB">
        <authorList>
            <consortium name="WormBaseParasite"/>
        </authorList>
    </citation>
    <scope>IDENTIFICATION</scope>
</reference>
<keyword evidence="2" id="KW-0472">Membrane</keyword>
<feature type="transmembrane region" description="Helical" evidence="2">
    <location>
        <begin position="6"/>
        <end position="29"/>
    </location>
</feature>
<protein>
    <submittedName>
        <fullName evidence="4">Uncharacterized protein</fullName>
    </submittedName>
</protein>
<feature type="compositionally biased region" description="Pro residues" evidence="1">
    <location>
        <begin position="93"/>
        <end position="118"/>
    </location>
</feature>
<accession>A0A1I7W2W5</accession>
<keyword evidence="2" id="KW-1133">Transmembrane helix</keyword>
<dbReference type="WBParaSite" id="EN70_9042">
    <property type="protein sequence ID" value="EN70_9042"/>
    <property type="gene ID" value="EN70_9042"/>
</dbReference>
<evidence type="ECO:0000313" key="3">
    <source>
        <dbReference type="Proteomes" id="UP000095285"/>
    </source>
</evidence>
<dbReference type="Proteomes" id="UP000095285">
    <property type="component" value="Unassembled WGS sequence"/>
</dbReference>